<evidence type="ECO:0000259" key="6">
    <source>
        <dbReference type="PROSITE" id="PS50016"/>
    </source>
</evidence>
<dbReference type="RefSeq" id="XP_066830964.1">
    <property type="nucleotide sequence ID" value="XM_066974202.1"/>
</dbReference>
<dbReference type="Pfam" id="PF01426">
    <property type="entry name" value="BAH"/>
    <property type="match status" value="1"/>
</dbReference>
<feature type="compositionally biased region" description="Acidic residues" evidence="5">
    <location>
        <begin position="770"/>
        <end position="779"/>
    </location>
</feature>
<feature type="compositionally biased region" description="Low complexity" evidence="5">
    <location>
        <begin position="913"/>
        <end position="940"/>
    </location>
</feature>
<dbReference type="InterPro" id="IPR011011">
    <property type="entry name" value="Znf_FYVE_PHD"/>
</dbReference>
<dbReference type="EMBL" id="OZ022409">
    <property type="protein sequence ID" value="CAK9439926.1"/>
    <property type="molecule type" value="Genomic_DNA"/>
</dbReference>
<dbReference type="Pfam" id="PF00628">
    <property type="entry name" value="PHD"/>
    <property type="match status" value="1"/>
</dbReference>
<keyword evidence="3" id="KW-0862">Zinc</keyword>
<dbReference type="InterPro" id="IPR001965">
    <property type="entry name" value="Znf_PHD"/>
</dbReference>
<evidence type="ECO:0000259" key="7">
    <source>
        <dbReference type="PROSITE" id="PS51038"/>
    </source>
</evidence>
<dbReference type="InterPro" id="IPR013083">
    <property type="entry name" value="Znf_RING/FYVE/PHD"/>
</dbReference>
<protein>
    <submittedName>
        <fullName evidence="10">Uncharacterized protein</fullName>
    </submittedName>
</protein>
<evidence type="ECO:0000256" key="1">
    <source>
        <dbReference type="ARBA" id="ARBA00022723"/>
    </source>
</evidence>
<evidence type="ECO:0000313" key="10">
    <source>
        <dbReference type="EMBL" id="CAK9439926.1"/>
    </source>
</evidence>
<evidence type="ECO:0000256" key="3">
    <source>
        <dbReference type="ARBA" id="ARBA00022833"/>
    </source>
</evidence>
<gene>
    <name evidence="10" type="ORF">LODBEIA_P40260</name>
</gene>
<feature type="compositionally biased region" description="Basic and acidic residues" evidence="5">
    <location>
        <begin position="754"/>
        <end position="767"/>
    </location>
</feature>
<dbReference type="InterPro" id="IPR019787">
    <property type="entry name" value="Znf_PHD-finger"/>
</dbReference>
<dbReference type="PROSITE" id="PS51293">
    <property type="entry name" value="SANT"/>
    <property type="match status" value="1"/>
</dbReference>
<organism evidence="10 11">
    <name type="scientific">Lodderomyces beijingensis</name>
    <dbReference type="NCBI Taxonomy" id="1775926"/>
    <lineage>
        <taxon>Eukaryota</taxon>
        <taxon>Fungi</taxon>
        <taxon>Dikarya</taxon>
        <taxon>Ascomycota</taxon>
        <taxon>Saccharomycotina</taxon>
        <taxon>Pichiomycetes</taxon>
        <taxon>Debaryomycetaceae</taxon>
        <taxon>Candida/Lodderomyces clade</taxon>
        <taxon>Lodderomyces</taxon>
    </lineage>
</organism>
<reference evidence="10 11" key="1">
    <citation type="submission" date="2024-03" db="EMBL/GenBank/DDBJ databases">
        <authorList>
            <person name="Brejova B."/>
        </authorList>
    </citation>
    <scope>NUCLEOTIDE SEQUENCE [LARGE SCALE GENOMIC DNA]</scope>
    <source>
        <strain evidence="10 11">CBS 14171</strain>
    </source>
</reference>
<sequence>MTTTTTASNSSNRPKRKAATNKSYYDSADVLSEDYSAYLSSNSSSSSLSSTPLPREPKTKKPKIRASAASSAKENNGTSSKKNDARAIPASQMNWQPAPKPEDYFSNRLNLADAYIDLKEHVLYCPHHVVQHPSNSGNKRQKEQVFTLRKDQCIYMVSEPAGDPYFIGRIKGFAKRKNEQFEQVPNSAQDERFVSAQGYEFSIQWFFRPRDVTRTSSDSRLLYATMHSDTCPLHSFRGTVTVELKQDIEDAHATRRESEKPRLKKSHQQQIKSESPSSAELAALDAYTREPNRFYFDRLYDRFLIRYYDVLSTNNLLQYAQNEENTSRNFLTALNKRFKYIFCEPQKTKALVNSLKANTCNCAICGLWCDTADSVNCAECQSYFHMTCLDPPLLKKPSRGFSWSCAACAKKQEIEYHRKKIPMLSHDNKSSNQMKLTEELSELHSTGANESSQEDASLEGMIANANVLPNYELKAIEFLENDADKTIEERRNEEEWCMRYLGLNAKLEEVVDLDEKVPYPRASTRIGARHQVVYIPECNGHPIVYYDIEKSSMKKKSSPTKSKPKVKIEESDKLSIPEEFIGVEPDQYPSWLQPRPKGYVERGVDDGNGQTCALLWKSPRFDLQNDFIELDAFVESCAPVAKSLGLSPNSPNFIDAVLASYLKHNGDRALAYDEVSHLTKKKLHEPVFTKEEIRRFEAGVKEFGSELHHVQQKVKTQPIGQIVRFYYLWKKTPNGRNIWGNFEGRSHKKVQNVVKEDPTKDSKHPTILDELADPNDDSSYEGSKIDMSQAEFSCKHCSTTESLQWFRIAGHDAKQLESNPVVLALCFRCARLWRRYGVVWENPNDVLRGASKSSGSKKRVEWELLQDAHAILDKMHSYNEMDVHFEKEKSKSSPSLTDSPRPESKASSRRKTATAATNAAAASPSSTTSLSSSSNSTTTTTLAMSKAGDRLGGKIPVAKPAAVAAPNIPSPKARIDEVIAKELGEKVKKMLFNFKYEAPALKYDDDQQSFQSRVEAFRNYQLSNAEAVLQVPNETTIAGIEVPFSPHERKCCMCREHDTNKTSLQEMLICACCGVNVHASCAGYHLPEKLSKPVKEWLCEPCVNDLKPVNSAIYTCCLCLAHETNFELAIFGSHQVRPDFLKSTSEGNWCHLLCALFSRVSTVFQKAYGNLKYSSIAIGDVAKVFLRNHQKKCSICNTANGALVECELCLENHFYHPTCAQDTPNYKLGFSIIPRTRAANTVIVNGKSGELKPILVCPKHDQSEDTILNLRTLGTRANSRGDTESKPLVQLYLEETVKQNHKSKCTSGPRARSREYIENRSFFFNRSDTSCENGTSKAGSEPSSTSCSVCATTTSPIWWPGSLCQSCHHHSQDEVVADNHEQSSTSLRAVLETPIDGSNYGIKNPQDSLKNVYKPNILTEAMISTPPELVRSKISLGDILD</sequence>
<keyword evidence="2 4" id="KW-0863">Zinc-finger</keyword>
<feature type="region of interest" description="Disordered" evidence="5">
    <location>
        <begin position="39"/>
        <end position="100"/>
    </location>
</feature>
<feature type="compositionally biased region" description="Polar residues" evidence="5">
    <location>
        <begin position="68"/>
        <end position="80"/>
    </location>
</feature>
<feature type="domain" description="BAH" evidence="7">
    <location>
        <begin position="146"/>
        <end position="311"/>
    </location>
</feature>
<dbReference type="InterPro" id="IPR043151">
    <property type="entry name" value="BAH_sf"/>
</dbReference>
<evidence type="ECO:0000313" key="11">
    <source>
        <dbReference type="Proteomes" id="UP001497383"/>
    </source>
</evidence>
<dbReference type="SUPFAM" id="SSF46689">
    <property type="entry name" value="Homeodomain-like"/>
    <property type="match status" value="1"/>
</dbReference>
<dbReference type="InterPro" id="IPR009057">
    <property type="entry name" value="Homeodomain-like_sf"/>
</dbReference>
<dbReference type="InterPro" id="IPR029617">
    <property type="entry name" value="Snt2"/>
</dbReference>
<evidence type="ECO:0000259" key="9">
    <source>
        <dbReference type="PROSITE" id="PS51805"/>
    </source>
</evidence>
<accession>A0ABP0ZR35</accession>
<dbReference type="InterPro" id="IPR017884">
    <property type="entry name" value="SANT_dom"/>
</dbReference>
<keyword evidence="11" id="KW-1185">Reference proteome</keyword>
<dbReference type="Gene3D" id="1.10.10.60">
    <property type="entry name" value="Homeodomain-like"/>
    <property type="match status" value="1"/>
</dbReference>
<feature type="domain" description="PHD-type" evidence="9">
    <location>
        <begin position="1113"/>
        <end position="1261"/>
    </location>
</feature>
<feature type="region of interest" description="Disordered" evidence="5">
    <location>
        <begin position="252"/>
        <end position="277"/>
    </location>
</feature>
<dbReference type="PROSITE" id="PS51038">
    <property type="entry name" value="BAH"/>
    <property type="match status" value="1"/>
</dbReference>
<dbReference type="Pfam" id="PF13832">
    <property type="entry name" value="zf-HC5HC2H_2"/>
    <property type="match status" value="1"/>
</dbReference>
<dbReference type="InterPro" id="IPR001005">
    <property type="entry name" value="SANT/Myb"/>
</dbReference>
<evidence type="ECO:0000259" key="8">
    <source>
        <dbReference type="PROSITE" id="PS51293"/>
    </source>
</evidence>
<dbReference type="SUPFAM" id="SSF57903">
    <property type="entry name" value="FYVE/PHD zinc finger"/>
    <property type="match status" value="2"/>
</dbReference>
<feature type="compositionally biased region" description="Low complexity" evidence="5">
    <location>
        <begin position="39"/>
        <end position="50"/>
    </location>
</feature>
<feature type="domain" description="PHD-type" evidence="6">
    <location>
        <begin position="359"/>
        <end position="411"/>
    </location>
</feature>
<name>A0ABP0ZR35_9ASCO</name>
<dbReference type="PANTHER" id="PTHR47672">
    <property type="entry name" value="E3 UBIQUITIN-PROTEIN LIGASE SNT2"/>
    <property type="match status" value="1"/>
</dbReference>
<evidence type="ECO:0000256" key="2">
    <source>
        <dbReference type="ARBA" id="ARBA00022771"/>
    </source>
</evidence>
<dbReference type="PROSITE" id="PS50016">
    <property type="entry name" value="ZF_PHD_2"/>
    <property type="match status" value="2"/>
</dbReference>
<dbReference type="SMART" id="SM00249">
    <property type="entry name" value="PHD"/>
    <property type="match status" value="3"/>
</dbReference>
<dbReference type="InterPro" id="IPR001025">
    <property type="entry name" value="BAH_dom"/>
</dbReference>
<dbReference type="CDD" id="cd15497">
    <property type="entry name" value="PHD1_Snt2p_like"/>
    <property type="match status" value="1"/>
</dbReference>
<feature type="region of interest" description="Disordered" evidence="5">
    <location>
        <begin position="1"/>
        <end position="25"/>
    </location>
</feature>
<proteinExistence type="predicted"/>
<dbReference type="GeneID" id="92209222"/>
<feature type="compositionally biased region" description="Basic and acidic residues" evidence="5">
    <location>
        <begin position="252"/>
        <end position="261"/>
    </location>
</feature>
<keyword evidence="1" id="KW-0479">Metal-binding</keyword>
<dbReference type="Gene3D" id="3.30.40.10">
    <property type="entry name" value="Zinc/RING finger domain, C3HC4 (zinc finger)"/>
    <property type="match status" value="2"/>
</dbReference>
<evidence type="ECO:0000256" key="4">
    <source>
        <dbReference type="PROSITE-ProRule" id="PRU00146"/>
    </source>
</evidence>
<feature type="domain" description="SANT" evidence="8">
    <location>
        <begin position="683"/>
        <end position="734"/>
    </location>
</feature>
<dbReference type="InterPro" id="IPR034732">
    <property type="entry name" value="EPHD"/>
</dbReference>
<feature type="region of interest" description="Disordered" evidence="5">
    <location>
        <begin position="885"/>
        <end position="940"/>
    </location>
</feature>
<dbReference type="PROSITE" id="PS51805">
    <property type="entry name" value="EPHD"/>
    <property type="match status" value="1"/>
</dbReference>
<evidence type="ECO:0000256" key="5">
    <source>
        <dbReference type="SAM" id="MobiDB-lite"/>
    </source>
</evidence>
<dbReference type="Proteomes" id="UP001497383">
    <property type="component" value="Chromosome 5"/>
</dbReference>
<dbReference type="Gene3D" id="2.30.30.490">
    <property type="match status" value="1"/>
</dbReference>
<dbReference type="SMART" id="SM00439">
    <property type="entry name" value="BAH"/>
    <property type="match status" value="1"/>
</dbReference>
<feature type="domain" description="PHD-type" evidence="6">
    <location>
        <begin position="1048"/>
        <end position="1105"/>
    </location>
</feature>
<feature type="region of interest" description="Disordered" evidence="5">
    <location>
        <begin position="754"/>
        <end position="780"/>
    </location>
</feature>
<dbReference type="SMART" id="SM00717">
    <property type="entry name" value="SANT"/>
    <property type="match status" value="1"/>
</dbReference>
<dbReference type="PANTHER" id="PTHR47672:SF1">
    <property type="entry name" value="E3 UBIQUITIN-PROTEIN LIGASE SNT2"/>
    <property type="match status" value="1"/>
</dbReference>